<protein>
    <submittedName>
        <fullName evidence="2">Uncharacterized protein</fullName>
    </submittedName>
</protein>
<dbReference type="Proteomes" id="UP001501470">
    <property type="component" value="Unassembled WGS sequence"/>
</dbReference>
<feature type="signal peptide" evidence="1">
    <location>
        <begin position="1"/>
        <end position="30"/>
    </location>
</feature>
<evidence type="ECO:0000256" key="1">
    <source>
        <dbReference type="SAM" id="SignalP"/>
    </source>
</evidence>
<organism evidence="2 3">
    <name type="scientific">Dactylosporangium maewongense</name>
    <dbReference type="NCBI Taxonomy" id="634393"/>
    <lineage>
        <taxon>Bacteria</taxon>
        <taxon>Bacillati</taxon>
        <taxon>Actinomycetota</taxon>
        <taxon>Actinomycetes</taxon>
        <taxon>Micromonosporales</taxon>
        <taxon>Micromonosporaceae</taxon>
        <taxon>Dactylosporangium</taxon>
    </lineage>
</organism>
<proteinExistence type="predicted"/>
<feature type="chain" id="PRO_5047473844" evidence="1">
    <location>
        <begin position="31"/>
        <end position="139"/>
    </location>
</feature>
<accession>A0ABN2B0X8</accession>
<reference evidence="2 3" key="1">
    <citation type="journal article" date="2019" name="Int. J. Syst. Evol. Microbiol.">
        <title>The Global Catalogue of Microorganisms (GCM) 10K type strain sequencing project: providing services to taxonomists for standard genome sequencing and annotation.</title>
        <authorList>
            <consortium name="The Broad Institute Genomics Platform"/>
            <consortium name="The Broad Institute Genome Sequencing Center for Infectious Disease"/>
            <person name="Wu L."/>
            <person name="Ma J."/>
        </authorList>
    </citation>
    <scope>NUCLEOTIDE SEQUENCE [LARGE SCALE GENOMIC DNA]</scope>
    <source>
        <strain evidence="2 3">JCM 15933</strain>
    </source>
</reference>
<keyword evidence="3" id="KW-1185">Reference proteome</keyword>
<evidence type="ECO:0000313" key="3">
    <source>
        <dbReference type="Proteomes" id="UP001501470"/>
    </source>
</evidence>
<dbReference type="RefSeq" id="WP_344505239.1">
    <property type="nucleotide sequence ID" value="NZ_BAAAQD010000011.1"/>
</dbReference>
<comment type="caution">
    <text evidence="2">The sequence shown here is derived from an EMBL/GenBank/DDBJ whole genome shotgun (WGS) entry which is preliminary data.</text>
</comment>
<evidence type="ECO:0000313" key="2">
    <source>
        <dbReference type="EMBL" id="GAA1531714.1"/>
    </source>
</evidence>
<name>A0ABN2B0X8_9ACTN</name>
<gene>
    <name evidence="2" type="ORF">GCM10009827_056850</name>
</gene>
<keyword evidence="1" id="KW-0732">Signal</keyword>
<dbReference type="EMBL" id="BAAAQD010000011">
    <property type="protein sequence ID" value="GAA1531714.1"/>
    <property type="molecule type" value="Genomic_DNA"/>
</dbReference>
<sequence>MKPHIGARAAVALMSAAVLPLTVFATPAHAAEPGDVTVAAGWARCNDISGSPLCISVNGALNSTATVMTSYRKNSGPDRSISLYLSACGTVKELVYQGSITVPGTRYGSRAKYISYNSCWVGHMRIGNTQWTTSELLTR</sequence>